<keyword evidence="3 5" id="KW-0863">Zinc-finger</keyword>
<comment type="caution">
    <text evidence="8">The sequence shown here is derived from an EMBL/GenBank/DDBJ whole genome shotgun (WGS) entry which is preliminary data.</text>
</comment>
<dbReference type="Pfam" id="PF00097">
    <property type="entry name" value="zf-C3HC4"/>
    <property type="match status" value="1"/>
</dbReference>
<dbReference type="OrthoDB" id="6270329at2759"/>
<dbReference type="EMBL" id="NHYD01000168">
    <property type="protein sequence ID" value="PPQ94987.1"/>
    <property type="molecule type" value="Genomic_DNA"/>
</dbReference>
<evidence type="ECO:0000256" key="3">
    <source>
        <dbReference type="ARBA" id="ARBA00022771"/>
    </source>
</evidence>
<evidence type="ECO:0000256" key="1">
    <source>
        <dbReference type="ARBA" id="ARBA00008518"/>
    </source>
</evidence>
<feature type="domain" description="RING-type" evidence="7">
    <location>
        <begin position="5"/>
        <end position="49"/>
    </location>
</feature>
<evidence type="ECO:0000259" key="7">
    <source>
        <dbReference type="PROSITE" id="PS50089"/>
    </source>
</evidence>
<dbReference type="GO" id="GO:0008270">
    <property type="term" value="F:zinc ion binding"/>
    <property type="evidence" value="ECO:0007669"/>
    <property type="project" value="UniProtKB-KW"/>
</dbReference>
<evidence type="ECO:0000313" key="8">
    <source>
        <dbReference type="EMBL" id="PPQ94987.1"/>
    </source>
</evidence>
<dbReference type="PROSITE" id="PS00518">
    <property type="entry name" value="ZF_RING_1"/>
    <property type="match status" value="1"/>
</dbReference>
<reference evidence="8 9" key="1">
    <citation type="journal article" date="2018" name="Evol. Lett.">
        <title>Horizontal gene cluster transfer increased hallucinogenic mushroom diversity.</title>
        <authorList>
            <person name="Reynolds H.T."/>
            <person name="Vijayakumar V."/>
            <person name="Gluck-Thaler E."/>
            <person name="Korotkin H.B."/>
            <person name="Matheny P.B."/>
            <person name="Slot J.C."/>
        </authorList>
    </citation>
    <scope>NUCLEOTIDE SEQUENCE [LARGE SCALE GENOMIC DNA]</scope>
    <source>
        <strain evidence="8 9">2631</strain>
    </source>
</reference>
<keyword evidence="4" id="KW-0862">Zinc</keyword>
<dbReference type="STRING" id="93625.A0A409XW49"/>
<name>A0A409XW49_PSICY</name>
<dbReference type="InterPro" id="IPR050143">
    <property type="entry name" value="TRIM/RBCC"/>
</dbReference>
<comment type="similarity">
    <text evidence="1">Belongs to the TRIM/RBCC family.</text>
</comment>
<dbReference type="PROSITE" id="PS50089">
    <property type="entry name" value="ZF_RING_2"/>
    <property type="match status" value="1"/>
</dbReference>
<keyword evidence="2" id="KW-0479">Metal-binding</keyword>
<evidence type="ECO:0000313" key="9">
    <source>
        <dbReference type="Proteomes" id="UP000283269"/>
    </source>
</evidence>
<dbReference type="PANTHER" id="PTHR24103">
    <property type="entry name" value="E3 UBIQUITIN-PROTEIN LIGASE TRIM"/>
    <property type="match status" value="1"/>
</dbReference>
<feature type="region of interest" description="Disordered" evidence="6">
    <location>
        <begin position="221"/>
        <end position="317"/>
    </location>
</feature>
<gene>
    <name evidence="8" type="ORF">CVT25_003739</name>
</gene>
<dbReference type="SUPFAM" id="SSF57850">
    <property type="entry name" value="RING/U-box"/>
    <property type="match status" value="1"/>
</dbReference>
<dbReference type="AlphaFoldDB" id="A0A409XW49"/>
<accession>A0A409XW49</accession>
<keyword evidence="9" id="KW-1185">Reference proteome</keyword>
<organism evidence="8 9">
    <name type="scientific">Psilocybe cyanescens</name>
    <dbReference type="NCBI Taxonomy" id="93625"/>
    <lineage>
        <taxon>Eukaryota</taxon>
        <taxon>Fungi</taxon>
        <taxon>Dikarya</taxon>
        <taxon>Basidiomycota</taxon>
        <taxon>Agaricomycotina</taxon>
        <taxon>Agaricomycetes</taxon>
        <taxon>Agaricomycetidae</taxon>
        <taxon>Agaricales</taxon>
        <taxon>Agaricineae</taxon>
        <taxon>Strophariaceae</taxon>
        <taxon>Psilocybe</taxon>
    </lineage>
</organism>
<dbReference type="Gene3D" id="3.30.40.10">
    <property type="entry name" value="Zinc/RING finger domain, C3HC4 (zinc finger)"/>
    <property type="match status" value="1"/>
</dbReference>
<dbReference type="InParanoid" id="A0A409XW49"/>
<evidence type="ECO:0000256" key="5">
    <source>
        <dbReference type="PROSITE-ProRule" id="PRU00175"/>
    </source>
</evidence>
<dbReference type="InterPro" id="IPR017907">
    <property type="entry name" value="Znf_RING_CS"/>
</dbReference>
<evidence type="ECO:0000256" key="6">
    <source>
        <dbReference type="SAM" id="MobiDB-lite"/>
    </source>
</evidence>
<evidence type="ECO:0000256" key="4">
    <source>
        <dbReference type="ARBA" id="ARBA00022833"/>
    </source>
</evidence>
<dbReference type="SMART" id="SM00184">
    <property type="entry name" value="RING"/>
    <property type="match status" value="1"/>
</dbReference>
<evidence type="ECO:0000256" key="2">
    <source>
        <dbReference type="ARBA" id="ARBA00022723"/>
    </source>
</evidence>
<sequence length="317" mass="35702">MAPQCSICLSHFKDPVCLPCGHLYCKNCLTEHVNVPSNRGMTSTCPDCRTTFNLAVPDVRFTSLSTPVYSDLLPPLTYLPQKYHPFISHAIRRVYIDLTPTPTPDPSLQKQLTTLQARLSHKSKHEELLLNKCESLSAAVHAHRAGEHEAHKRVAELEGLLHEVGTEYADYMRRARTAEAHMEAENMAMRKDNYEFGKRIQELEASLAASEARRHALERNAYVRHSSDSDESDGLSSLSSPEPTCPYNPPRKSNHKQSKEWSRSHEQEGSRTHHTHSPVSASASRAIKPLPRRLRVTRGRDDDSVVVGSTKRARMRG</sequence>
<protein>
    <recommendedName>
        <fullName evidence="7">RING-type domain-containing protein</fullName>
    </recommendedName>
</protein>
<dbReference type="InterPro" id="IPR018957">
    <property type="entry name" value="Znf_C3HC4_RING-type"/>
</dbReference>
<dbReference type="Proteomes" id="UP000283269">
    <property type="component" value="Unassembled WGS sequence"/>
</dbReference>
<dbReference type="InterPro" id="IPR001841">
    <property type="entry name" value="Znf_RING"/>
</dbReference>
<dbReference type="InterPro" id="IPR013083">
    <property type="entry name" value="Znf_RING/FYVE/PHD"/>
</dbReference>
<proteinExistence type="inferred from homology"/>
<feature type="compositionally biased region" description="Basic and acidic residues" evidence="6">
    <location>
        <begin position="257"/>
        <end position="271"/>
    </location>
</feature>